<dbReference type="PROSITE" id="PS50072">
    <property type="entry name" value="CSA_PPIASE_2"/>
    <property type="match status" value="1"/>
</dbReference>
<dbReference type="InterPro" id="IPR004155">
    <property type="entry name" value="PBS_lyase_HEAT"/>
</dbReference>
<keyword evidence="6" id="KW-1185">Reference proteome</keyword>
<evidence type="ECO:0000256" key="3">
    <source>
        <dbReference type="ARBA" id="ARBA00023235"/>
    </source>
</evidence>
<sequence length="690" mass="76193">MPRPRPVLYLSRRIYRRAMLTTPSVPLLIRLVLLLGVCVLAVACVPPTEEKFEGIVVDLNDLTTRRIYEHQNGRHVDSLLTYLSHPNPSYRYQATRALGSFPELPATGHAMLIEQLADRYELVRSAAAYALGQTGEETLARSLAAAFDTLGQLQEYNAAILTAIGKTGGASVLDQVTAITTYRPADTLLRSAQVRSLLYFGRRGIRSDAADSLVLDRLLDPTVAPQTKQEASFYAQRFPLRATTGQDEKLRQALRTEIDPDLLMGVVRTLGGVNSAAARIALLRALEEQSDWRVRVEALKGLADYDYALVRPAVLQRLSDEHPLVRRQAAAYLREHGDASDATYYHRFAKDSTRTDIRYQLFGAANKYLPLYLTDYRGRINYDLRQAYATTQSDYHRAEILQALAEFPWNYRTIHDLYKESGSPVVRSAAAEALYSISEREDFAAFFRGSSSRVRLDLAGFFQEMVTSLAVGPAYHAANAIAAQPTVYGPLYPDQVWLRSALKSFKLPRELEAYYAVDAARAALAGEPKPTPQQPTSVAQAIDWEVLGAGGKDVLVRTSVGRFSLKMLPDIAPATVTNFLQRVGEAYYDGKSFHRVVPNFVAQGGGPLGDGFGAESSFVRTETPGIRFDRPGLVGMASAGKDTEGVQFFITHRAAPHLDGNYTIFAEVTSGQEVVDRITVGTIIESIEAQ</sequence>
<dbReference type="PRINTS" id="PR00153">
    <property type="entry name" value="CSAPPISMRASE"/>
</dbReference>
<dbReference type="SUPFAM" id="SSF50891">
    <property type="entry name" value="Cyclophilin-like"/>
    <property type="match status" value="1"/>
</dbReference>
<dbReference type="RefSeq" id="WP_168036215.1">
    <property type="nucleotide sequence ID" value="NZ_JAATJH010000001.1"/>
</dbReference>
<dbReference type="Gene3D" id="2.40.100.10">
    <property type="entry name" value="Cyclophilin-like"/>
    <property type="match status" value="1"/>
</dbReference>
<evidence type="ECO:0000256" key="2">
    <source>
        <dbReference type="ARBA" id="ARBA00023110"/>
    </source>
</evidence>
<dbReference type="EC" id="5.2.1.8" evidence="1"/>
<dbReference type="SMART" id="SM00567">
    <property type="entry name" value="EZ_HEAT"/>
    <property type="match status" value="4"/>
</dbReference>
<feature type="domain" description="PPIase cyclophilin-type" evidence="4">
    <location>
        <begin position="558"/>
        <end position="678"/>
    </location>
</feature>
<dbReference type="InterPro" id="IPR029000">
    <property type="entry name" value="Cyclophilin-like_dom_sf"/>
</dbReference>
<dbReference type="InterPro" id="IPR002130">
    <property type="entry name" value="Cyclophilin-type_PPIase_dom"/>
</dbReference>
<dbReference type="InterPro" id="IPR044666">
    <property type="entry name" value="Cyclophilin_A-like"/>
</dbReference>
<keyword evidence="2" id="KW-0697">Rotamase</keyword>
<dbReference type="EMBL" id="JAATJH010000001">
    <property type="protein sequence ID" value="NJC25465.1"/>
    <property type="molecule type" value="Genomic_DNA"/>
</dbReference>
<reference evidence="5 6" key="1">
    <citation type="submission" date="2020-03" db="EMBL/GenBank/DDBJ databases">
        <title>Genomic Encyclopedia of Type Strains, Phase IV (KMG-IV): sequencing the most valuable type-strain genomes for metagenomic binning, comparative biology and taxonomic classification.</title>
        <authorList>
            <person name="Goeker M."/>
        </authorList>
    </citation>
    <scope>NUCLEOTIDE SEQUENCE [LARGE SCALE GENOMIC DNA]</scope>
    <source>
        <strain evidence="5 6">DSM 105096</strain>
    </source>
</reference>
<dbReference type="SUPFAM" id="SSF48371">
    <property type="entry name" value="ARM repeat"/>
    <property type="match status" value="1"/>
</dbReference>
<proteinExistence type="predicted"/>
<comment type="caution">
    <text evidence="5">The sequence shown here is derived from an EMBL/GenBank/DDBJ whole genome shotgun (WGS) entry which is preliminary data.</text>
</comment>
<dbReference type="Gene3D" id="1.25.10.10">
    <property type="entry name" value="Leucine-rich Repeat Variant"/>
    <property type="match status" value="2"/>
</dbReference>
<dbReference type="PANTHER" id="PTHR45625:SF4">
    <property type="entry name" value="PEPTIDYLPROLYL ISOMERASE DOMAIN AND WD REPEAT-CONTAINING PROTEIN 1"/>
    <property type="match status" value="1"/>
</dbReference>
<gene>
    <name evidence="5" type="ORF">GGR27_000946</name>
</gene>
<dbReference type="Proteomes" id="UP000770785">
    <property type="component" value="Unassembled WGS sequence"/>
</dbReference>
<dbReference type="CDD" id="cd00317">
    <property type="entry name" value="cyclophilin"/>
    <property type="match status" value="1"/>
</dbReference>
<dbReference type="InterPro" id="IPR016024">
    <property type="entry name" value="ARM-type_fold"/>
</dbReference>
<dbReference type="PANTHER" id="PTHR45625">
    <property type="entry name" value="PEPTIDYL-PROLYL CIS-TRANS ISOMERASE-RELATED"/>
    <property type="match status" value="1"/>
</dbReference>
<evidence type="ECO:0000259" key="4">
    <source>
        <dbReference type="PROSITE" id="PS50072"/>
    </source>
</evidence>
<dbReference type="InterPro" id="IPR011989">
    <property type="entry name" value="ARM-like"/>
</dbReference>
<dbReference type="GO" id="GO:0016853">
    <property type="term" value="F:isomerase activity"/>
    <property type="evidence" value="ECO:0007669"/>
    <property type="project" value="UniProtKB-KW"/>
</dbReference>
<keyword evidence="3 5" id="KW-0413">Isomerase</keyword>
<protein>
    <recommendedName>
        <fullName evidence="1">peptidylprolyl isomerase</fullName>
        <ecNumber evidence="1">5.2.1.8</ecNumber>
    </recommendedName>
</protein>
<dbReference type="Pfam" id="PF00160">
    <property type="entry name" value="Pro_isomerase"/>
    <property type="match status" value="1"/>
</dbReference>
<evidence type="ECO:0000256" key="1">
    <source>
        <dbReference type="ARBA" id="ARBA00013194"/>
    </source>
</evidence>
<dbReference type="Pfam" id="PF13646">
    <property type="entry name" value="HEAT_2"/>
    <property type="match status" value="2"/>
</dbReference>
<name>A0ABX0X8B0_9BACT</name>
<evidence type="ECO:0000313" key="6">
    <source>
        <dbReference type="Proteomes" id="UP000770785"/>
    </source>
</evidence>
<evidence type="ECO:0000313" key="5">
    <source>
        <dbReference type="EMBL" id="NJC25465.1"/>
    </source>
</evidence>
<accession>A0ABX0X8B0</accession>
<organism evidence="5 6">
    <name type="scientific">Neolewinella antarctica</name>
    <dbReference type="NCBI Taxonomy" id="442734"/>
    <lineage>
        <taxon>Bacteria</taxon>
        <taxon>Pseudomonadati</taxon>
        <taxon>Bacteroidota</taxon>
        <taxon>Saprospiria</taxon>
        <taxon>Saprospirales</taxon>
        <taxon>Lewinellaceae</taxon>
        <taxon>Neolewinella</taxon>
    </lineage>
</organism>